<dbReference type="Proteomes" id="UP001212841">
    <property type="component" value="Unassembled WGS sequence"/>
</dbReference>
<dbReference type="EMBL" id="JADGJD010000011">
    <property type="protein sequence ID" value="KAJ3057099.1"/>
    <property type="molecule type" value="Genomic_DNA"/>
</dbReference>
<comment type="caution">
    <text evidence="1">The sequence shown here is derived from an EMBL/GenBank/DDBJ whole genome shotgun (WGS) entry which is preliminary data.</text>
</comment>
<accession>A0AAD5SKH5</accession>
<name>A0AAD5SKH5_9FUNG</name>
<reference evidence="1" key="1">
    <citation type="submission" date="2020-05" db="EMBL/GenBank/DDBJ databases">
        <title>Phylogenomic resolution of chytrid fungi.</title>
        <authorList>
            <person name="Stajich J.E."/>
            <person name="Amses K."/>
            <person name="Simmons R."/>
            <person name="Seto K."/>
            <person name="Myers J."/>
            <person name="Bonds A."/>
            <person name="Quandt C.A."/>
            <person name="Barry K."/>
            <person name="Liu P."/>
            <person name="Grigoriev I."/>
            <person name="Longcore J.E."/>
            <person name="James T.Y."/>
        </authorList>
    </citation>
    <scope>NUCLEOTIDE SEQUENCE</scope>
    <source>
        <strain evidence="1">JEL0318</strain>
    </source>
</reference>
<organism evidence="1 2">
    <name type="scientific">Rhizophlyctis rosea</name>
    <dbReference type="NCBI Taxonomy" id="64517"/>
    <lineage>
        <taxon>Eukaryota</taxon>
        <taxon>Fungi</taxon>
        <taxon>Fungi incertae sedis</taxon>
        <taxon>Chytridiomycota</taxon>
        <taxon>Chytridiomycota incertae sedis</taxon>
        <taxon>Chytridiomycetes</taxon>
        <taxon>Rhizophlyctidales</taxon>
        <taxon>Rhizophlyctidaceae</taxon>
        <taxon>Rhizophlyctis</taxon>
    </lineage>
</organism>
<gene>
    <name evidence="1" type="ORF">HK097_000563</name>
</gene>
<keyword evidence="2" id="KW-1185">Reference proteome</keyword>
<dbReference type="AlphaFoldDB" id="A0AAD5SKH5"/>
<proteinExistence type="predicted"/>
<protein>
    <submittedName>
        <fullName evidence="1">Uncharacterized protein</fullName>
    </submittedName>
</protein>
<sequence length="165" mass="18015">MSLYTLLEHLGACPVYVSNEMGVLVEERWGAVTTRFLLREGRALLGVLGGKRLACALLNKAAKSDRVVAAGDGAVESFFSIWIHFLMSHTYKRVDCVGWELKAEGEAVLTCESLSRCLEREEGDFYSPGFVKSLGDDGNVPDGCISCFLRFLGMVERLGKSGGKV</sequence>
<evidence type="ECO:0000313" key="1">
    <source>
        <dbReference type="EMBL" id="KAJ3057099.1"/>
    </source>
</evidence>
<evidence type="ECO:0000313" key="2">
    <source>
        <dbReference type="Proteomes" id="UP001212841"/>
    </source>
</evidence>